<evidence type="ECO:0000256" key="5">
    <source>
        <dbReference type="ARBA" id="ARBA00022692"/>
    </source>
</evidence>
<feature type="transmembrane region" description="Helical" evidence="8">
    <location>
        <begin position="201"/>
        <end position="219"/>
    </location>
</feature>
<keyword evidence="6 8" id="KW-1133">Transmembrane helix</keyword>
<evidence type="ECO:0000313" key="10">
    <source>
        <dbReference type="Proteomes" id="UP000298213"/>
    </source>
</evidence>
<dbReference type="InterPro" id="IPR002781">
    <property type="entry name" value="TM_pro_TauE-like"/>
</dbReference>
<dbReference type="OrthoDB" id="7028171at2"/>
<organism evidence="9 10">
    <name type="scientific">Sphingomonas parva</name>
    <dbReference type="NCBI Taxonomy" id="2555898"/>
    <lineage>
        <taxon>Bacteria</taxon>
        <taxon>Pseudomonadati</taxon>
        <taxon>Pseudomonadota</taxon>
        <taxon>Alphaproteobacteria</taxon>
        <taxon>Sphingomonadales</taxon>
        <taxon>Sphingomonadaceae</taxon>
        <taxon>Sphingomonas</taxon>
    </lineage>
</organism>
<dbReference type="RefSeq" id="WP_135088491.1">
    <property type="nucleotide sequence ID" value="NZ_SPDV01000033.1"/>
</dbReference>
<dbReference type="PANTHER" id="PTHR30269:SF37">
    <property type="entry name" value="MEMBRANE TRANSPORTER PROTEIN"/>
    <property type="match status" value="1"/>
</dbReference>
<sequence length="254" mass="26239">MSAALDLHFLLFASPAVILVGLAKGGFSGLGALGTPLMALATDEPVKAAAILLPILLVQDVVGVAAFRRSWDGSILAAMLPGAVAGVGLGYVLAAAVSADAVMAALGAVSILFGAYRLWAERGGRIAASSSSPRWVGSLFGVITGFTSQIAHAGGPPFQMWVMPRKLDRDVFVGTSAIFFAVLNWVKVPAYVALGEFTRDNAIATAVLLPVAVLASLAGVKLVRRVAMERFYTIVYVLMIVAGVKLLLDGTGIG</sequence>
<protein>
    <recommendedName>
        <fullName evidence="8">Probable membrane transporter protein</fullName>
    </recommendedName>
</protein>
<keyword evidence="5 8" id="KW-0812">Transmembrane</keyword>
<accession>A0A4Y8ZMR5</accession>
<keyword evidence="4 8" id="KW-1003">Cell membrane</keyword>
<gene>
    <name evidence="9" type="ORF">E2493_15725</name>
</gene>
<feature type="transmembrane region" description="Helical" evidence="8">
    <location>
        <begin position="171"/>
        <end position="194"/>
    </location>
</feature>
<comment type="subcellular location">
    <subcellularLocation>
        <location evidence="1 8">Cell membrane</location>
        <topology evidence="1 8">Multi-pass membrane protein</topology>
    </subcellularLocation>
</comment>
<keyword evidence="3" id="KW-0813">Transport</keyword>
<evidence type="ECO:0000256" key="7">
    <source>
        <dbReference type="ARBA" id="ARBA00023136"/>
    </source>
</evidence>
<keyword evidence="7 8" id="KW-0472">Membrane</keyword>
<dbReference type="AlphaFoldDB" id="A0A4Y8ZMR5"/>
<evidence type="ECO:0000256" key="3">
    <source>
        <dbReference type="ARBA" id="ARBA00022448"/>
    </source>
</evidence>
<evidence type="ECO:0000256" key="4">
    <source>
        <dbReference type="ARBA" id="ARBA00022475"/>
    </source>
</evidence>
<feature type="transmembrane region" description="Helical" evidence="8">
    <location>
        <begin position="231"/>
        <end position="248"/>
    </location>
</feature>
<dbReference type="InterPro" id="IPR052017">
    <property type="entry name" value="TSUP"/>
</dbReference>
<keyword evidence="10" id="KW-1185">Reference proteome</keyword>
<dbReference type="EMBL" id="SPDV01000033">
    <property type="protein sequence ID" value="TFI57313.1"/>
    <property type="molecule type" value="Genomic_DNA"/>
</dbReference>
<dbReference type="PANTHER" id="PTHR30269">
    <property type="entry name" value="TRANSMEMBRANE PROTEIN YFCA"/>
    <property type="match status" value="1"/>
</dbReference>
<evidence type="ECO:0000256" key="2">
    <source>
        <dbReference type="ARBA" id="ARBA00009142"/>
    </source>
</evidence>
<name>A0A4Y8ZMR5_9SPHN</name>
<evidence type="ECO:0000256" key="8">
    <source>
        <dbReference type="RuleBase" id="RU363041"/>
    </source>
</evidence>
<feature type="transmembrane region" description="Helical" evidence="8">
    <location>
        <begin position="101"/>
        <end position="120"/>
    </location>
</feature>
<comment type="caution">
    <text evidence="9">The sequence shown here is derived from an EMBL/GenBank/DDBJ whole genome shotgun (WGS) entry which is preliminary data.</text>
</comment>
<dbReference type="GO" id="GO:0005886">
    <property type="term" value="C:plasma membrane"/>
    <property type="evidence" value="ECO:0007669"/>
    <property type="project" value="UniProtKB-SubCell"/>
</dbReference>
<evidence type="ECO:0000256" key="1">
    <source>
        <dbReference type="ARBA" id="ARBA00004651"/>
    </source>
</evidence>
<evidence type="ECO:0000256" key="6">
    <source>
        <dbReference type="ARBA" id="ARBA00022989"/>
    </source>
</evidence>
<proteinExistence type="inferred from homology"/>
<dbReference type="Pfam" id="PF01925">
    <property type="entry name" value="TauE"/>
    <property type="match status" value="1"/>
</dbReference>
<reference evidence="9 10" key="1">
    <citation type="submission" date="2019-03" db="EMBL/GenBank/DDBJ databases">
        <title>Genome sequence of Sphingomonas sp. 17J27-24.</title>
        <authorList>
            <person name="Kim M."/>
            <person name="Maeng S."/>
            <person name="Sathiyaraj S."/>
        </authorList>
    </citation>
    <scope>NUCLEOTIDE SEQUENCE [LARGE SCALE GENOMIC DNA]</scope>
    <source>
        <strain evidence="9 10">17J27-24</strain>
    </source>
</reference>
<dbReference type="Proteomes" id="UP000298213">
    <property type="component" value="Unassembled WGS sequence"/>
</dbReference>
<feature type="transmembrane region" description="Helical" evidence="8">
    <location>
        <begin position="74"/>
        <end position="95"/>
    </location>
</feature>
<evidence type="ECO:0000313" key="9">
    <source>
        <dbReference type="EMBL" id="TFI57313.1"/>
    </source>
</evidence>
<feature type="transmembrane region" description="Helical" evidence="8">
    <location>
        <begin position="49"/>
        <end position="67"/>
    </location>
</feature>
<comment type="similarity">
    <text evidence="2 8">Belongs to the 4-toluene sulfonate uptake permease (TSUP) (TC 2.A.102) family.</text>
</comment>